<proteinExistence type="predicted"/>
<evidence type="ECO:0000313" key="2">
    <source>
        <dbReference type="EMBL" id="OQV19666.1"/>
    </source>
</evidence>
<keyword evidence="3" id="KW-1185">Reference proteome</keyword>
<reference evidence="3" key="1">
    <citation type="submission" date="2017-01" db="EMBL/GenBank/DDBJ databases">
        <title>Comparative genomics of anhydrobiosis in the tardigrade Hypsibius dujardini.</title>
        <authorList>
            <person name="Yoshida Y."/>
            <person name="Koutsovoulos G."/>
            <person name="Laetsch D."/>
            <person name="Stevens L."/>
            <person name="Kumar S."/>
            <person name="Horikawa D."/>
            <person name="Ishino K."/>
            <person name="Komine S."/>
            <person name="Tomita M."/>
            <person name="Blaxter M."/>
            <person name="Arakawa K."/>
        </authorList>
    </citation>
    <scope>NUCLEOTIDE SEQUENCE [LARGE SCALE GENOMIC DNA]</scope>
    <source>
        <strain evidence="3">Z151</strain>
    </source>
</reference>
<comment type="caution">
    <text evidence="2">The sequence shown here is derived from an EMBL/GenBank/DDBJ whole genome shotgun (WGS) entry which is preliminary data.</text>
</comment>
<name>A0A1W0WWX8_HYPEX</name>
<evidence type="ECO:0000313" key="3">
    <source>
        <dbReference type="Proteomes" id="UP000192578"/>
    </source>
</evidence>
<feature type="region of interest" description="Disordered" evidence="1">
    <location>
        <begin position="242"/>
        <end position="285"/>
    </location>
</feature>
<gene>
    <name evidence="2" type="ORF">BV898_06208</name>
</gene>
<accession>A0A1W0WWX8</accession>
<dbReference type="AlphaFoldDB" id="A0A1W0WWX8"/>
<protein>
    <submittedName>
        <fullName evidence="2">Uncharacterized protein</fullName>
    </submittedName>
</protein>
<sequence length="362" mass="40362">MLPPKPVHRLYRPLEHASIPSRHGVIIPEKRTTRETKSGTIKQKACQRPIRDTGSHSHLSVCNRITASQYGGNEPCLPRLVRSAIVQSAWKAPRSRLGFTSTVVARRFGSTSEEAPPVGSYDLARSTLKQDLHRGVRRPTLIHKLPKTTVPSPTRYSIHAKAPKQPVNCAESAFRSKSQRFPKIQKGSPFCWTYNVKVDPVHPTPPRTSSLRYTGPRLRKVMTSPDDMSSILAGMTQAVNENRHGDPQGAPPAVRPRNGIAMARPPPERSARKTTGIAPTMPGPGAYDLSKYSSFERHDTPANVNTMRNLKKAQHLEAKRQKSLHKLPAACPPVPPIEAYDVRQNLLKRSFHYHEGASERWL</sequence>
<organism evidence="2 3">
    <name type="scientific">Hypsibius exemplaris</name>
    <name type="common">Freshwater tardigrade</name>
    <dbReference type="NCBI Taxonomy" id="2072580"/>
    <lineage>
        <taxon>Eukaryota</taxon>
        <taxon>Metazoa</taxon>
        <taxon>Ecdysozoa</taxon>
        <taxon>Tardigrada</taxon>
        <taxon>Eutardigrada</taxon>
        <taxon>Parachela</taxon>
        <taxon>Hypsibioidea</taxon>
        <taxon>Hypsibiidae</taxon>
        <taxon>Hypsibius</taxon>
    </lineage>
</organism>
<dbReference type="EMBL" id="MTYJ01000036">
    <property type="protein sequence ID" value="OQV19666.1"/>
    <property type="molecule type" value="Genomic_DNA"/>
</dbReference>
<dbReference type="OrthoDB" id="10580680at2759"/>
<evidence type="ECO:0000256" key="1">
    <source>
        <dbReference type="SAM" id="MobiDB-lite"/>
    </source>
</evidence>
<dbReference type="Proteomes" id="UP000192578">
    <property type="component" value="Unassembled WGS sequence"/>
</dbReference>